<keyword evidence="2" id="KW-0325">Glycoprotein</keyword>
<dbReference type="AlphaFoldDB" id="A0AAE0S8T1"/>
<evidence type="ECO:0000256" key="3">
    <source>
        <dbReference type="SAM" id="Phobius"/>
    </source>
</evidence>
<dbReference type="InterPro" id="IPR050975">
    <property type="entry name" value="Sleep_regulator"/>
</dbReference>
<proteinExistence type="predicted"/>
<feature type="signal peptide" evidence="4">
    <location>
        <begin position="1"/>
        <end position="23"/>
    </location>
</feature>
<dbReference type="PANTHER" id="PTHR33562">
    <property type="entry name" value="ATILLA, ISOFORM B-RELATED-RELATED"/>
    <property type="match status" value="1"/>
</dbReference>
<evidence type="ECO:0000256" key="1">
    <source>
        <dbReference type="ARBA" id="ARBA00022729"/>
    </source>
</evidence>
<reference evidence="5" key="3">
    <citation type="submission" date="2023-05" db="EMBL/GenBank/DDBJ databases">
        <authorList>
            <person name="Smith C.H."/>
        </authorList>
    </citation>
    <scope>NUCLEOTIDE SEQUENCE</scope>
    <source>
        <strain evidence="5">CHS0354</strain>
        <tissue evidence="5">Mantle</tissue>
    </source>
</reference>
<sequence length="127" mass="13420">MGPLEMKFVVIFAILIGLKQADAINCYFCGMLDVSCNDPFNAYGVTTIMCIGSCVKVKAKDSSSNAYASMRGCSTKLAPANICAESTYGGITGTVCYCKDNLCNYALPVGSSMIVMATAMIINIALH</sequence>
<accession>A0AAE0S8T1</accession>
<evidence type="ECO:0000313" key="5">
    <source>
        <dbReference type="EMBL" id="KAK3586900.1"/>
    </source>
</evidence>
<dbReference type="InterPro" id="IPR045860">
    <property type="entry name" value="Snake_toxin-like_sf"/>
</dbReference>
<keyword evidence="1 4" id="KW-0732">Signal</keyword>
<feature type="chain" id="PRO_5042182406" evidence="4">
    <location>
        <begin position="24"/>
        <end position="127"/>
    </location>
</feature>
<organism evidence="5 6">
    <name type="scientific">Potamilus streckersoni</name>
    <dbReference type="NCBI Taxonomy" id="2493646"/>
    <lineage>
        <taxon>Eukaryota</taxon>
        <taxon>Metazoa</taxon>
        <taxon>Spiralia</taxon>
        <taxon>Lophotrochozoa</taxon>
        <taxon>Mollusca</taxon>
        <taxon>Bivalvia</taxon>
        <taxon>Autobranchia</taxon>
        <taxon>Heteroconchia</taxon>
        <taxon>Palaeoheterodonta</taxon>
        <taxon>Unionida</taxon>
        <taxon>Unionoidea</taxon>
        <taxon>Unionidae</taxon>
        <taxon>Ambleminae</taxon>
        <taxon>Lampsilini</taxon>
        <taxon>Potamilus</taxon>
    </lineage>
</organism>
<keyword evidence="6" id="KW-1185">Reference proteome</keyword>
<reference evidence="5" key="1">
    <citation type="journal article" date="2021" name="Genome Biol. Evol.">
        <title>A High-Quality Reference Genome for a Parasitic Bivalve with Doubly Uniparental Inheritance (Bivalvia: Unionida).</title>
        <authorList>
            <person name="Smith C.H."/>
        </authorList>
    </citation>
    <scope>NUCLEOTIDE SEQUENCE</scope>
    <source>
        <strain evidence="5">CHS0354</strain>
    </source>
</reference>
<gene>
    <name evidence="5" type="ORF">CHS0354_008492</name>
</gene>
<evidence type="ECO:0000256" key="2">
    <source>
        <dbReference type="ARBA" id="ARBA00023180"/>
    </source>
</evidence>
<evidence type="ECO:0000313" key="6">
    <source>
        <dbReference type="Proteomes" id="UP001195483"/>
    </source>
</evidence>
<protein>
    <submittedName>
        <fullName evidence="5">Uncharacterized protein</fullName>
    </submittedName>
</protein>
<dbReference type="InterPro" id="IPR031424">
    <property type="entry name" value="QVR-like"/>
</dbReference>
<dbReference type="Proteomes" id="UP001195483">
    <property type="component" value="Unassembled WGS sequence"/>
</dbReference>
<dbReference type="GO" id="GO:0030431">
    <property type="term" value="P:sleep"/>
    <property type="evidence" value="ECO:0007669"/>
    <property type="project" value="InterPro"/>
</dbReference>
<name>A0AAE0S8T1_9BIVA</name>
<feature type="transmembrane region" description="Helical" evidence="3">
    <location>
        <begin position="105"/>
        <end position="126"/>
    </location>
</feature>
<keyword evidence="3" id="KW-1133">Transmembrane helix</keyword>
<keyword evidence="3" id="KW-0472">Membrane</keyword>
<dbReference type="EMBL" id="JAEAOA010000559">
    <property type="protein sequence ID" value="KAK3586900.1"/>
    <property type="molecule type" value="Genomic_DNA"/>
</dbReference>
<comment type="caution">
    <text evidence="5">The sequence shown here is derived from an EMBL/GenBank/DDBJ whole genome shotgun (WGS) entry which is preliminary data.</text>
</comment>
<dbReference type="SUPFAM" id="SSF57302">
    <property type="entry name" value="Snake toxin-like"/>
    <property type="match status" value="1"/>
</dbReference>
<dbReference type="GO" id="GO:0032222">
    <property type="term" value="P:regulation of synaptic transmission, cholinergic"/>
    <property type="evidence" value="ECO:0007669"/>
    <property type="project" value="InterPro"/>
</dbReference>
<evidence type="ECO:0000256" key="4">
    <source>
        <dbReference type="SAM" id="SignalP"/>
    </source>
</evidence>
<keyword evidence="3" id="KW-0812">Transmembrane</keyword>
<dbReference type="Pfam" id="PF17064">
    <property type="entry name" value="QVR"/>
    <property type="match status" value="1"/>
</dbReference>
<reference evidence="5" key="2">
    <citation type="journal article" date="2021" name="Genome Biol. Evol.">
        <title>Developing a high-quality reference genome for a parasitic bivalve with doubly uniparental inheritance (Bivalvia: Unionida).</title>
        <authorList>
            <person name="Smith C.H."/>
        </authorList>
    </citation>
    <scope>NUCLEOTIDE SEQUENCE</scope>
    <source>
        <strain evidence="5">CHS0354</strain>
        <tissue evidence="5">Mantle</tissue>
    </source>
</reference>